<dbReference type="Proteomes" id="UP000002724">
    <property type="component" value="Chromosome"/>
</dbReference>
<gene>
    <name evidence="1" type="ordered locus">Ppha_1926</name>
</gene>
<accession>B4SC42</accession>
<dbReference type="EMBL" id="CP001110">
    <property type="protein sequence ID" value="ACF44148.1"/>
    <property type="molecule type" value="Genomic_DNA"/>
</dbReference>
<dbReference type="AlphaFoldDB" id="B4SC42"/>
<dbReference type="HOGENOM" id="CLU_186687_0_0_10"/>
<dbReference type="eggNOG" id="COG2929">
    <property type="taxonomic scope" value="Bacteria"/>
</dbReference>
<dbReference type="STRING" id="324925.Ppha_1926"/>
<organism evidence="1 2">
    <name type="scientific">Pelodictyon phaeoclathratiforme (strain DSM 5477 / BU-1)</name>
    <dbReference type="NCBI Taxonomy" id="324925"/>
    <lineage>
        <taxon>Bacteria</taxon>
        <taxon>Pseudomonadati</taxon>
        <taxon>Chlorobiota</taxon>
        <taxon>Chlorobiia</taxon>
        <taxon>Chlorobiales</taxon>
        <taxon>Chlorobiaceae</taxon>
        <taxon>Chlorobium/Pelodictyon group</taxon>
        <taxon>Pelodictyon</taxon>
    </lineage>
</organism>
<dbReference type="OrthoDB" id="9814045at2"/>
<keyword evidence="2" id="KW-1185">Reference proteome</keyword>
<dbReference type="RefSeq" id="WP_012508629.1">
    <property type="nucleotide sequence ID" value="NC_011060.1"/>
</dbReference>
<reference evidence="1 2" key="1">
    <citation type="submission" date="2008-06" db="EMBL/GenBank/DDBJ databases">
        <title>Complete sequence of Pelodictyon phaeoclathratiforme BU-1.</title>
        <authorList>
            <consortium name="US DOE Joint Genome Institute"/>
            <person name="Lucas S."/>
            <person name="Copeland A."/>
            <person name="Lapidus A."/>
            <person name="Glavina del Rio T."/>
            <person name="Dalin E."/>
            <person name="Tice H."/>
            <person name="Bruce D."/>
            <person name="Goodwin L."/>
            <person name="Pitluck S."/>
            <person name="Schmutz J."/>
            <person name="Larimer F."/>
            <person name="Land M."/>
            <person name="Hauser L."/>
            <person name="Kyrpides N."/>
            <person name="Mikhailova N."/>
            <person name="Liu Z."/>
            <person name="Li T."/>
            <person name="Zhao F."/>
            <person name="Overmann J."/>
            <person name="Bryant D.A."/>
            <person name="Richardson P."/>
        </authorList>
    </citation>
    <scope>NUCLEOTIDE SEQUENCE [LARGE SCALE GENOMIC DNA]</scope>
    <source>
        <strain evidence="2">DSM 5477 / BU-1</strain>
    </source>
</reference>
<protein>
    <recommendedName>
        <fullName evidence="3">Toxin</fullName>
    </recommendedName>
</protein>
<sequence length="99" mass="11874">MKYFDWNDDKNDLLKKERGVSFEQVELAIASGKLLDRVRHPNQEKYPNQKIFLVELESYVYSVPYIEDEEKIFLKTIIPNSKATKRFFGEKNEKKDELR</sequence>
<evidence type="ECO:0000313" key="1">
    <source>
        <dbReference type="EMBL" id="ACF44148.1"/>
    </source>
</evidence>
<name>B4SC42_PELPB</name>
<evidence type="ECO:0000313" key="2">
    <source>
        <dbReference type="Proteomes" id="UP000002724"/>
    </source>
</evidence>
<dbReference type="KEGG" id="pph:Ppha_1926"/>
<evidence type="ECO:0008006" key="3">
    <source>
        <dbReference type="Google" id="ProtNLM"/>
    </source>
</evidence>
<proteinExistence type="predicted"/>